<evidence type="ECO:0000256" key="1">
    <source>
        <dbReference type="SAM" id="Phobius"/>
    </source>
</evidence>
<protein>
    <recommendedName>
        <fullName evidence="4">MATE efflux family protein</fullName>
    </recommendedName>
</protein>
<sequence>MNRSLESLDTNSRYGYIVSIFFSRFRELQVQNASSYVYILAGLFTIQTFNQMYFLLNQSEGRQLFISIIPPLANLINILFDYLLIRYTSAGIAAAAYATVIGW</sequence>
<keyword evidence="1" id="KW-0812">Transmembrane</keyword>
<dbReference type="AlphaFoldDB" id="A0A3B0PBH7"/>
<evidence type="ECO:0000313" key="3">
    <source>
        <dbReference type="Proteomes" id="UP000260136"/>
    </source>
</evidence>
<keyword evidence="1" id="KW-0472">Membrane</keyword>
<reference evidence="3" key="1">
    <citation type="submission" date="2018-06" db="EMBL/GenBank/DDBJ databases">
        <authorList>
            <consortium name="Pathogen Informatics"/>
        </authorList>
    </citation>
    <scope>NUCLEOTIDE SEQUENCE [LARGE SCALE GENOMIC DNA]</scope>
    <source>
        <strain evidence="3">NCTC10115</strain>
    </source>
</reference>
<name>A0A3B0PBH7_MYCGL</name>
<organism evidence="2 3">
    <name type="scientific">Mycoplasmoides gallisepticum</name>
    <name type="common">Mycoplasma gallisepticum</name>
    <dbReference type="NCBI Taxonomy" id="2096"/>
    <lineage>
        <taxon>Bacteria</taxon>
        <taxon>Bacillati</taxon>
        <taxon>Mycoplasmatota</taxon>
        <taxon>Mycoplasmoidales</taxon>
        <taxon>Mycoplasmoidaceae</taxon>
        <taxon>Mycoplasmoides</taxon>
    </lineage>
</organism>
<feature type="transmembrane region" description="Helical" evidence="1">
    <location>
        <begin position="36"/>
        <end position="56"/>
    </location>
</feature>
<dbReference type="EMBL" id="LS991952">
    <property type="protein sequence ID" value="SYV94222.1"/>
    <property type="molecule type" value="Genomic_DNA"/>
</dbReference>
<proteinExistence type="predicted"/>
<dbReference type="Proteomes" id="UP000260136">
    <property type="component" value="Chromosome"/>
</dbReference>
<evidence type="ECO:0000313" key="2">
    <source>
        <dbReference type="EMBL" id="SYV94222.1"/>
    </source>
</evidence>
<accession>A0A3B0PBH7</accession>
<feature type="non-terminal residue" evidence="2">
    <location>
        <position position="103"/>
    </location>
</feature>
<keyword evidence="1" id="KW-1133">Transmembrane helix</keyword>
<gene>
    <name evidence="2" type="ORF">NCTC10115_00538</name>
</gene>
<evidence type="ECO:0008006" key="4">
    <source>
        <dbReference type="Google" id="ProtNLM"/>
    </source>
</evidence>